<gene>
    <name evidence="2" type="ORF">ArsFIN_12480</name>
</gene>
<dbReference type="Pfam" id="PF03459">
    <property type="entry name" value="TOBE"/>
    <property type="match status" value="1"/>
</dbReference>
<organism evidence="2 3">
    <name type="scientific">Arsenophonus nasoniae</name>
    <name type="common">son-killer infecting Nasonia vitripennis</name>
    <dbReference type="NCBI Taxonomy" id="638"/>
    <lineage>
        <taxon>Bacteria</taxon>
        <taxon>Pseudomonadati</taxon>
        <taxon>Pseudomonadota</taxon>
        <taxon>Gammaproteobacteria</taxon>
        <taxon>Enterobacterales</taxon>
        <taxon>Morganellaceae</taxon>
        <taxon>Arsenophonus</taxon>
    </lineage>
</organism>
<dbReference type="Proteomes" id="UP000295134">
    <property type="component" value="Chromosome"/>
</dbReference>
<evidence type="ECO:0000259" key="1">
    <source>
        <dbReference type="Pfam" id="PF03459"/>
    </source>
</evidence>
<dbReference type="SUPFAM" id="SSF50331">
    <property type="entry name" value="MOP-like"/>
    <property type="match status" value="1"/>
</dbReference>
<protein>
    <recommendedName>
        <fullName evidence="1">Transport-associated OB type 1 domain-containing protein</fullName>
    </recommendedName>
</protein>
<feature type="domain" description="Transport-associated OB type 1" evidence="1">
    <location>
        <begin position="19"/>
        <end position="80"/>
    </location>
</feature>
<dbReference type="InterPro" id="IPR005116">
    <property type="entry name" value="Transp-assoc_OB_typ1"/>
</dbReference>
<dbReference type="AlphaFoldDB" id="A0A4P7KRQ8"/>
<proteinExistence type="predicted"/>
<accession>A0A4P7KRQ8</accession>
<sequence>MRKAAAIKLLPPQTVTAAADNSVTGTGVDIEKDERNSELKMKLKDGLSLCSIMSNQAIAEQKIKIDSMVTAVFAANQIIVTTLQ</sequence>
<dbReference type="EMBL" id="CP038613">
    <property type="protein sequence ID" value="QBY42689.1"/>
    <property type="molecule type" value="Genomic_DNA"/>
</dbReference>
<dbReference type="InterPro" id="IPR008995">
    <property type="entry name" value="Mo/tungstate-bd_C_term_dom"/>
</dbReference>
<name>A0A4P7KRQ8_9GAMM</name>
<dbReference type="KEGG" id="ans:ArsFIN_12480"/>
<evidence type="ECO:0000313" key="3">
    <source>
        <dbReference type="Proteomes" id="UP000295134"/>
    </source>
</evidence>
<reference evidence="2 3" key="1">
    <citation type="submission" date="2019-03" db="EMBL/GenBank/DDBJ databases">
        <title>Long-read sequencing reveals hyperdense prophage content in a complex bacterial symbiont genome.</title>
        <authorList>
            <person name="Frost C.L."/>
            <person name="Siozios S."/>
            <person name="Nadal-Jimenez P."/>
            <person name="Brockhurst M.A."/>
            <person name="King K.C."/>
            <person name="Darby A.C."/>
            <person name="Hurst G.D.D."/>
        </authorList>
    </citation>
    <scope>NUCLEOTIDE SEQUENCE [LARGE SCALE GENOMIC DNA]</scope>
    <source>
        <strain evidence="2 3">FIN</strain>
    </source>
</reference>
<dbReference type="Gene3D" id="2.40.50.100">
    <property type="match status" value="1"/>
</dbReference>
<evidence type="ECO:0000313" key="2">
    <source>
        <dbReference type="EMBL" id="QBY42689.1"/>
    </source>
</evidence>